<sequence>MVKDIQQELFKKINHAQPEELKTLILRLASLDDNLAGVILAVLNNEPVQASHPNRQTEDFNETEYSEVDQNAVDKEIRHIRDVISEEISANGGDLDYLKPRQIRALTEFFEGVIDEIQDGIHHGDIPLELSVPLLLLTYQNQVQLLPKTVENTQLFKDSLQDTMFALEEAVSDPESINENIKNRLMQQVISLFKKSIFKGMPEERYDLFFTALPLVTEKTAPKMITVSEKLEKQDSIFDMLYLESNQIMLQIRIALQLGHMDRAQQIIDDHMDNDTVLSEYVLILEAQKNFTKAEQVIQDAITRKVGDPRQWHSKLAQIYRLTNQDDKLKDLLKDELLSGNIHVYKQYKDFLVGKHEWKKEYPHLLAELEDNLGRYDYCEILLQEKEYTKLIDQLKKYNSMAMIRRYAPDIYKFAKQPVTELYLNSVVIPQSNKKTVTGPAQLASDISKFLNFSKDLDTTKKWVKQLKGRLDKTGKFGDAFGKVDDSIDRFELLKKNKLF</sequence>
<evidence type="ECO:0000313" key="2">
    <source>
        <dbReference type="Proteomes" id="UP000051581"/>
    </source>
</evidence>
<comment type="caution">
    <text evidence="1">The sequence shown here is derived from an EMBL/GenBank/DDBJ whole genome shotgun (WGS) entry which is preliminary data.</text>
</comment>
<dbReference type="AlphaFoldDB" id="A0A0R1KVF5"/>
<organism evidence="1 2">
    <name type="scientific">Lentilactobacillus sunkii DSM 19904</name>
    <dbReference type="NCBI Taxonomy" id="1423808"/>
    <lineage>
        <taxon>Bacteria</taxon>
        <taxon>Bacillati</taxon>
        <taxon>Bacillota</taxon>
        <taxon>Bacilli</taxon>
        <taxon>Lactobacillales</taxon>
        <taxon>Lactobacillaceae</taxon>
        <taxon>Lentilactobacillus</taxon>
    </lineage>
</organism>
<dbReference type="EMBL" id="AZEA01000020">
    <property type="protein sequence ID" value="KRK87499.1"/>
    <property type="molecule type" value="Genomic_DNA"/>
</dbReference>
<proteinExistence type="predicted"/>
<gene>
    <name evidence="1" type="ORF">FD17_GL001252</name>
</gene>
<dbReference type="Proteomes" id="UP000051581">
    <property type="component" value="Unassembled WGS sequence"/>
</dbReference>
<dbReference type="SUPFAM" id="SSF48452">
    <property type="entry name" value="TPR-like"/>
    <property type="match status" value="1"/>
</dbReference>
<dbReference type="PATRIC" id="fig|1423808.3.peg.1264"/>
<keyword evidence="2" id="KW-1185">Reference proteome</keyword>
<evidence type="ECO:0000313" key="1">
    <source>
        <dbReference type="EMBL" id="KRK87499.1"/>
    </source>
</evidence>
<protein>
    <submittedName>
        <fullName evidence="1">Uncharacterized protein</fullName>
    </submittedName>
</protein>
<dbReference type="InterPro" id="IPR011990">
    <property type="entry name" value="TPR-like_helical_dom_sf"/>
</dbReference>
<dbReference type="OrthoDB" id="2328397at2"/>
<dbReference type="RefSeq" id="WP_057826073.1">
    <property type="nucleotide sequence ID" value="NZ_AZEA01000020.1"/>
</dbReference>
<accession>A0A0R1KVF5</accession>
<reference evidence="1 2" key="1">
    <citation type="journal article" date="2015" name="Genome Announc.">
        <title>Expanding the biotechnology potential of lactobacilli through comparative genomics of 213 strains and associated genera.</title>
        <authorList>
            <person name="Sun Z."/>
            <person name="Harris H.M."/>
            <person name="McCann A."/>
            <person name="Guo C."/>
            <person name="Argimon S."/>
            <person name="Zhang W."/>
            <person name="Yang X."/>
            <person name="Jeffery I.B."/>
            <person name="Cooney J.C."/>
            <person name="Kagawa T.F."/>
            <person name="Liu W."/>
            <person name="Song Y."/>
            <person name="Salvetti E."/>
            <person name="Wrobel A."/>
            <person name="Rasinkangas P."/>
            <person name="Parkhill J."/>
            <person name="Rea M.C."/>
            <person name="O'Sullivan O."/>
            <person name="Ritari J."/>
            <person name="Douillard F.P."/>
            <person name="Paul Ross R."/>
            <person name="Yang R."/>
            <person name="Briner A.E."/>
            <person name="Felis G.E."/>
            <person name="de Vos W.M."/>
            <person name="Barrangou R."/>
            <person name="Klaenhammer T.R."/>
            <person name="Caufield P.W."/>
            <person name="Cui Y."/>
            <person name="Zhang H."/>
            <person name="O'Toole P.W."/>
        </authorList>
    </citation>
    <scope>NUCLEOTIDE SEQUENCE [LARGE SCALE GENOMIC DNA]</scope>
    <source>
        <strain evidence="1 2">DSM 19904</strain>
    </source>
</reference>
<name>A0A0R1KVF5_9LACO</name>